<dbReference type="Proteomes" id="UP000028875">
    <property type="component" value="Unassembled WGS sequence"/>
</dbReference>
<feature type="transmembrane region" description="Helical" evidence="1">
    <location>
        <begin position="7"/>
        <end position="29"/>
    </location>
</feature>
<evidence type="ECO:0000313" key="4">
    <source>
        <dbReference type="Proteomes" id="UP000028875"/>
    </source>
</evidence>
<feature type="domain" description="YcxB-like C-terminal" evidence="2">
    <location>
        <begin position="86"/>
        <end position="146"/>
    </location>
</feature>
<reference evidence="3 4" key="1">
    <citation type="submission" date="2014-03" db="EMBL/GenBank/DDBJ databases">
        <authorList>
            <person name="Urmite Genomes U."/>
        </authorList>
    </citation>
    <scope>NUCLEOTIDE SEQUENCE [LARGE SCALE GENOMIC DNA]</scope>
    <source>
        <strain evidence="3 4">Vm-5</strain>
    </source>
</reference>
<dbReference type="InterPro" id="IPR025588">
    <property type="entry name" value="YcxB-like_C"/>
</dbReference>
<evidence type="ECO:0000259" key="2">
    <source>
        <dbReference type="Pfam" id="PF14317"/>
    </source>
</evidence>
<evidence type="ECO:0000313" key="3">
    <source>
        <dbReference type="EMBL" id="CDQ39992.1"/>
    </source>
</evidence>
<sequence length="163" mass="19339">MGNFIFQVIILSAIIVLLFYKIGIFLSFLFGYSIFVAWITIILSSLLTASFITVPLILILKFILRIRVRKEFQSDTQIRHDLSYLISEQRIHQKRGSSNTYFEWGDIFKAYEHKKMFRLYVSRNKAILLPKRFFNTNKAIELLKNMVHKNLDDRSVIMKLVFH</sequence>
<keyword evidence="1" id="KW-0472">Membrane</keyword>
<dbReference type="AlphaFoldDB" id="A0A024QCN6"/>
<dbReference type="STRING" id="1462526.BN990_02310"/>
<gene>
    <name evidence="3" type="ORF">BN990_02310</name>
</gene>
<dbReference type="eggNOG" id="ENOG5032Y1E">
    <property type="taxonomic scope" value="Bacteria"/>
</dbReference>
<keyword evidence="1" id="KW-1133">Transmembrane helix</keyword>
<organism evidence="3 4">
    <name type="scientific">Virgibacillus massiliensis</name>
    <dbReference type="NCBI Taxonomy" id="1462526"/>
    <lineage>
        <taxon>Bacteria</taxon>
        <taxon>Bacillati</taxon>
        <taxon>Bacillota</taxon>
        <taxon>Bacilli</taxon>
        <taxon>Bacillales</taxon>
        <taxon>Bacillaceae</taxon>
        <taxon>Virgibacillus</taxon>
    </lineage>
</organism>
<name>A0A024QCN6_9BACI</name>
<keyword evidence="4" id="KW-1185">Reference proteome</keyword>
<keyword evidence="1" id="KW-0812">Transmembrane</keyword>
<comment type="caution">
    <text evidence="3">The sequence shown here is derived from an EMBL/GenBank/DDBJ whole genome shotgun (WGS) entry which is preliminary data.</text>
</comment>
<feature type="transmembrane region" description="Helical" evidence="1">
    <location>
        <begin position="35"/>
        <end position="60"/>
    </location>
</feature>
<dbReference type="EMBL" id="CCDP010000001">
    <property type="protein sequence ID" value="CDQ39992.1"/>
    <property type="molecule type" value="Genomic_DNA"/>
</dbReference>
<reference evidence="4" key="2">
    <citation type="submission" date="2014-05" db="EMBL/GenBank/DDBJ databases">
        <title>Draft genome sequence of Virgibacillus massiliensis Vm-5.</title>
        <authorList>
            <person name="Khelaifia S."/>
            <person name="Croce O."/>
            <person name="Lagier J.C."/>
            <person name="Raoult D."/>
        </authorList>
    </citation>
    <scope>NUCLEOTIDE SEQUENCE [LARGE SCALE GENOMIC DNA]</scope>
    <source>
        <strain evidence="4">Vm-5</strain>
    </source>
</reference>
<dbReference type="RefSeq" id="WP_038244122.1">
    <property type="nucleotide sequence ID" value="NZ_BNER01000004.1"/>
</dbReference>
<protein>
    <recommendedName>
        <fullName evidence="2">YcxB-like C-terminal domain-containing protein</fullName>
    </recommendedName>
</protein>
<proteinExistence type="predicted"/>
<evidence type="ECO:0000256" key="1">
    <source>
        <dbReference type="SAM" id="Phobius"/>
    </source>
</evidence>
<accession>A0A024QCN6</accession>
<dbReference type="Pfam" id="PF14317">
    <property type="entry name" value="YcxB"/>
    <property type="match status" value="1"/>
</dbReference>